<feature type="compositionally biased region" description="Low complexity" evidence="1">
    <location>
        <begin position="1"/>
        <end position="18"/>
    </location>
</feature>
<dbReference type="Proteomes" id="UP001190700">
    <property type="component" value="Unassembled WGS sequence"/>
</dbReference>
<sequence length="688" mass="76915">MAAPAATPAPEARIAGAAPPCPPGLTEGTLVYGNDGRVHHVRTADMRLLLDFACDAPGEEGRLILDTEVKRLQTDGPHVIAEPGVLDARMQLTHVQPAQQQGFATDKTLEEYLASAGLTLRDVPFDGDCWLSVVAPYITCADGRPCHQVQWNGVKFWTGKLRDALVGYINTNPTWSDGSGRRPEWLNDSKFISDLNTGKAHSDEHSFLVLASMAKRVLQVYRIFPTREEVWRREWPTGVDPANLVMPDRDNAIYGQYAPFSMQYFCPPPEEPLTSNEPIRILHMLKVPLYDPNLPADDQTWVTYPGHFMRILTEEAAGKEKAEMERLSQGKRVTKSNGAPGKKSKKQFKPSGNAAKVTRTRKASEVQYDIETYIMASPPGFDIEAGLIIHLSKAFKRDPRARQRHAMIVEKVTTIYPMLTQKEATRKVNARLYNRRAGIMQQKGMTLPQFQADDLAACKNFNLQALASKRPHLVIPLTRAEALTSHPPPLRQAPGAEMTPRTSARFQRTRLLRAARARGQRINGEQSVASQAAPEDVPGSDSAPVRTSPRLNTQHENANDLQVENNIAIPERDSVPVRTSPRLNTQHKNAYELQVENNIAIKRRRLSQIFFGEESALEGLQRQLQDLLPQVQQMDTATLVAHVARVHKETGKRVLMTAKSVFFTWVMDGVQMHFNDVLRRLDGELDIG</sequence>
<feature type="region of interest" description="Disordered" evidence="1">
    <location>
        <begin position="518"/>
        <end position="551"/>
    </location>
</feature>
<evidence type="ECO:0000313" key="2">
    <source>
        <dbReference type="EMBL" id="KAK3266123.1"/>
    </source>
</evidence>
<dbReference type="EMBL" id="LGRX02013418">
    <property type="protein sequence ID" value="KAK3266123.1"/>
    <property type="molecule type" value="Genomic_DNA"/>
</dbReference>
<feature type="region of interest" description="Disordered" evidence="1">
    <location>
        <begin position="1"/>
        <end position="20"/>
    </location>
</feature>
<reference evidence="2 3" key="1">
    <citation type="journal article" date="2015" name="Genome Biol. Evol.">
        <title>Comparative Genomics of a Bacterivorous Green Alga Reveals Evolutionary Causalities and Consequences of Phago-Mixotrophic Mode of Nutrition.</title>
        <authorList>
            <person name="Burns J.A."/>
            <person name="Paasch A."/>
            <person name="Narechania A."/>
            <person name="Kim E."/>
        </authorList>
    </citation>
    <scope>NUCLEOTIDE SEQUENCE [LARGE SCALE GENOMIC DNA]</scope>
    <source>
        <strain evidence="2 3">PLY_AMNH</strain>
    </source>
</reference>
<name>A0AAE0FUY3_9CHLO</name>
<feature type="region of interest" description="Disordered" evidence="1">
    <location>
        <begin position="484"/>
        <end position="504"/>
    </location>
</feature>
<organism evidence="2 3">
    <name type="scientific">Cymbomonas tetramitiformis</name>
    <dbReference type="NCBI Taxonomy" id="36881"/>
    <lineage>
        <taxon>Eukaryota</taxon>
        <taxon>Viridiplantae</taxon>
        <taxon>Chlorophyta</taxon>
        <taxon>Pyramimonadophyceae</taxon>
        <taxon>Pyramimonadales</taxon>
        <taxon>Pyramimonadaceae</taxon>
        <taxon>Cymbomonas</taxon>
    </lineage>
</organism>
<evidence type="ECO:0000256" key="1">
    <source>
        <dbReference type="SAM" id="MobiDB-lite"/>
    </source>
</evidence>
<comment type="caution">
    <text evidence="2">The sequence shown here is derived from an EMBL/GenBank/DDBJ whole genome shotgun (WGS) entry which is preliminary data.</text>
</comment>
<proteinExistence type="predicted"/>
<dbReference type="AlphaFoldDB" id="A0AAE0FUY3"/>
<feature type="region of interest" description="Disordered" evidence="1">
    <location>
        <begin position="320"/>
        <end position="360"/>
    </location>
</feature>
<gene>
    <name evidence="2" type="ORF">CYMTET_25226</name>
</gene>
<accession>A0AAE0FUY3</accession>
<evidence type="ECO:0000313" key="3">
    <source>
        <dbReference type="Proteomes" id="UP001190700"/>
    </source>
</evidence>
<keyword evidence="3" id="KW-1185">Reference proteome</keyword>
<protein>
    <submittedName>
        <fullName evidence="2">Uncharacterized protein</fullName>
    </submittedName>
</protein>